<accession>A0A812RWK4</accession>
<name>A0A812RWK4_SYMPI</name>
<evidence type="ECO:0000313" key="2">
    <source>
        <dbReference type="Proteomes" id="UP000649617"/>
    </source>
</evidence>
<dbReference type="Proteomes" id="UP000649617">
    <property type="component" value="Unassembled WGS sequence"/>
</dbReference>
<gene>
    <name evidence="1" type="ORF">SPIL2461_LOCUS11229</name>
</gene>
<reference evidence="1" key="1">
    <citation type="submission" date="2021-02" db="EMBL/GenBank/DDBJ databases">
        <authorList>
            <person name="Dougan E. K."/>
            <person name="Rhodes N."/>
            <person name="Thang M."/>
            <person name="Chan C."/>
        </authorList>
    </citation>
    <scope>NUCLEOTIDE SEQUENCE</scope>
</reference>
<dbReference type="Gene3D" id="3.40.50.300">
    <property type="entry name" value="P-loop containing nucleotide triphosphate hydrolases"/>
    <property type="match status" value="1"/>
</dbReference>
<evidence type="ECO:0000313" key="1">
    <source>
        <dbReference type="EMBL" id="CAE7456477.1"/>
    </source>
</evidence>
<dbReference type="AlphaFoldDB" id="A0A812RWK4"/>
<evidence type="ECO:0008006" key="3">
    <source>
        <dbReference type="Google" id="ProtNLM"/>
    </source>
</evidence>
<dbReference type="InterPro" id="IPR027417">
    <property type="entry name" value="P-loop_NTPase"/>
</dbReference>
<sequence>MHIFKAGGSTYGVALAKYARAHEIPFFTDMREGGPTEIPAYILSLNARTKHLAVDAPPAQANFSIFHGHLVDMGFGKLNHHHTGTFNQFFPSPEMAKTPLLVVTLREPAARLMSAFMQLTAGLEHRDGASLSMDPASLQGGFMDKGRVDAMFAQFMEQQGVAQCRIVPNQVFGPRFAAPCASERDLDQARLGAMSELLRKYILPLITDRLQESAALLDVFLGLSAPPSMLQLVRYGRPVRCGSYRSWRQGRRHGMLQECQRTGKGSGANYARDFVTATVRRAVKSVMGYELWLYRNASALLDVHLGLHRVQVTRPQAFTCKPKTLQGCSKKQVTFLSKWQRRPRGELAAEIRRLTESMGKSAAGDMKALRKLASLEGLLDDPAAPMAREDL</sequence>
<comment type="caution">
    <text evidence="1">The sequence shown here is derived from an EMBL/GenBank/DDBJ whole genome shotgun (WGS) entry which is preliminary data.</text>
</comment>
<dbReference type="OrthoDB" id="412071at2759"/>
<proteinExistence type="predicted"/>
<dbReference type="EMBL" id="CAJNIZ010021890">
    <property type="protein sequence ID" value="CAE7456477.1"/>
    <property type="molecule type" value="Genomic_DNA"/>
</dbReference>
<protein>
    <recommendedName>
        <fullName evidence="3">Sulfotransferase domain-containing protein</fullName>
    </recommendedName>
</protein>
<keyword evidence="2" id="KW-1185">Reference proteome</keyword>
<organism evidence="1 2">
    <name type="scientific">Symbiodinium pilosum</name>
    <name type="common">Dinoflagellate</name>
    <dbReference type="NCBI Taxonomy" id="2952"/>
    <lineage>
        <taxon>Eukaryota</taxon>
        <taxon>Sar</taxon>
        <taxon>Alveolata</taxon>
        <taxon>Dinophyceae</taxon>
        <taxon>Suessiales</taxon>
        <taxon>Symbiodiniaceae</taxon>
        <taxon>Symbiodinium</taxon>
    </lineage>
</organism>